<evidence type="ECO:0000313" key="1">
    <source>
        <dbReference type="EMBL" id="MBN7823745.1"/>
    </source>
</evidence>
<proteinExistence type="predicted"/>
<organism evidence="1 2">
    <name type="scientific">Bowmanella dokdonensis</name>
    <dbReference type="NCBI Taxonomy" id="751969"/>
    <lineage>
        <taxon>Bacteria</taxon>
        <taxon>Pseudomonadati</taxon>
        <taxon>Pseudomonadota</taxon>
        <taxon>Gammaproteobacteria</taxon>
        <taxon>Alteromonadales</taxon>
        <taxon>Alteromonadaceae</taxon>
        <taxon>Bowmanella</taxon>
    </lineage>
</organism>
<dbReference type="RefSeq" id="WP_206571865.1">
    <property type="nucleotide sequence ID" value="NZ_JAFKCV010000001.1"/>
</dbReference>
<dbReference type="Proteomes" id="UP000664654">
    <property type="component" value="Unassembled WGS sequence"/>
</dbReference>
<dbReference type="EMBL" id="JAFKCV010000001">
    <property type="protein sequence ID" value="MBN7823745.1"/>
    <property type="molecule type" value="Genomic_DNA"/>
</dbReference>
<evidence type="ECO:0000313" key="2">
    <source>
        <dbReference type="Proteomes" id="UP000664654"/>
    </source>
</evidence>
<reference evidence="1" key="1">
    <citation type="submission" date="2021-03" db="EMBL/GenBank/DDBJ databases">
        <title>novel species isolated from a fishpond in China.</title>
        <authorList>
            <person name="Lu H."/>
            <person name="Cai Z."/>
        </authorList>
    </citation>
    <scope>NUCLEOTIDE SEQUENCE</scope>
    <source>
        <strain evidence="1">JCM 30855</strain>
    </source>
</reference>
<name>A0A939DJL8_9ALTE</name>
<sequence>MISRRYCIALLTVLAVLLVPLRVQGLYLADGYGEHRAHVGLKLFRTLISSDLGLQDKLNEQQDLVLYLTYASSDEDAQLYLQVLQDSFNLPQSLNARIEIIPLQELLALPARQIGGVFITQQLNEDELSALVEKSIAQSFVLFSPFEGDVEQGVLGGLSVQATVRPYINMHSLKKSGLQIKSFYLKVALKYE</sequence>
<accession>A0A939DJL8</accession>
<protein>
    <submittedName>
        <fullName evidence="1">Uncharacterized protein</fullName>
    </submittedName>
</protein>
<gene>
    <name evidence="1" type="ORF">J0A66_00775</name>
</gene>
<comment type="caution">
    <text evidence="1">The sequence shown here is derived from an EMBL/GenBank/DDBJ whole genome shotgun (WGS) entry which is preliminary data.</text>
</comment>
<keyword evidence="2" id="KW-1185">Reference proteome</keyword>
<dbReference type="AlphaFoldDB" id="A0A939DJL8"/>